<dbReference type="InterPro" id="IPR036962">
    <property type="entry name" value="Glyco_hydro_3_N_sf"/>
</dbReference>
<comment type="similarity">
    <text evidence="2">Belongs to the glycosyl hydrolase 3 family.</text>
</comment>
<dbReference type="Gene3D" id="2.60.120.260">
    <property type="entry name" value="Galactose-binding domain-like"/>
    <property type="match status" value="1"/>
</dbReference>
<dbReference type="PANTHER" id="PTHR42715">
    <property type="entry name" value="BETA-GLUCOSIDASE"/>
    <property type="match status" value="1"/>
</dbReference>
<dbReference type="AlphaFoldDB" id="A0A164QLG0"/>
<protein>
    <recommendedName>
        <fullName evidence="3">beta-glucosidase</fullName>
        <ecNumber evidence="3">3.2.1.21</ecNumber>
    </recommendedName>
</protein>
<dbReference type="PANTHER" id="PTHR42715:SF27">
    <property type="entry name" value="BETA-GLUCOSIDASE-RELATED"/>
    <property type="match status" value="1"/>
</dbReference>
<evidence type="ECO:0000313" key="8">
    <source>
        <dbReference type="Proteomes" id="UP000076722"/>
    </source>
</evidence>
<dbReference type="PROSITE" id="PS51820">
    <property type="entry name" value="PA14"/>
    <property type="match status" value="1"/>
</dbReference>
<dbReference type="EC" id="3.2.1.21" evidence="3"/>
<dbReference type="InterPro" id="IPR017853">
    <property type="entry name" value="GH"/>
</dbReference>
<reference evidence="7 8" key="1">
    <citation type="journal article" date="2016" name="Mol. Biol. Evol.">
        <title>Comparative Genomics of Early-Diverging Mushroom-Forming Fungi Provides Insights into the Origins of Lignocellulose Decay Capabilities.</title>
        <authorList>
            <person name="Nagy L.G."/>
            <person name="Riley R."/>
            <person name="Tritt A."/>
            <person name="Adam C."/>
            <person name="Daum C."/>
            <person name="Floudas D."/>
            <person name="Sun H."/>
            <person name="Yadav J.S."/>
            <person name="Pangilinan J."/>
            <person name="Larsson K.H."/>
            <person name="Matsuura K."/>
            <person name="Barry K."/>
            <person name="Labutti K."/>
            <person name="Kuo R."/>
            <person name="Ohm R.A."/>
            <person name="Bhattacharya S.S."/>
            <person name="Shirouzu T."/>
            <person name="Yoshinaga Y."/>
            <person name="Martin F.M."/>
            <person name="Grigoriev I.V."/>
            <person name="Hibbett D.S."/>
        </authorList>
    </citation>
    <scope>NUCLEOTIDE SEQUENCE [LARGE SCALE GENOMIC DNA]</scope>
    <source>
        <strain evidence="7 8">HHB9708</strain>
    </source>
</reference>
<dbReference type="InterPro" id="IPR002772">
    <property type="entry name" value="Glyco_hydro_3_C"/>
</dbReference>
<evidence type="ECO:0000313" key="7">
    <source>
        <dbReference type="EMBL" id="KZS89767.1"/>
    </source>
</evidence>
<dbReference type="OrthoDB" id="47059at2759"/>
<evidence type="ECO:0000256" key="2">
    <source>
        <dbReference type="ARBA" id="ARBA00005336"/>
    </source>
</evidence>
<keyword evidence="5" id="KW-0326">Glycosidase</keyword>
<dbReference type="SUPFAM" id="SSF51445">
    <property type="entry name" value="(Trans)glycosidases"/>
    <property type="match status" value="1"/>
</dbReference>
<dbReference type="GO" id="GO:0008422">
    <property type="term" value="F:beta-glucosidase activity"/>
    <property type="evidence" value="ECO:0007669"/>
    <property type="project" value="UniProtKB-EC"/>
</dbReference>
<dbReference type="FunFam" id="2.60.40.10:FF:000495">
    <property type="entry name" value="Periplasmic beta-glucosidase"/>
    <property type="match status" value="1"/>
</dbReference>
<dbReference type="Pfam" id="PF14310">
    <property type="entry name" value="Fn3-like"/>
    <property type="match status" value="1"/>
</dbReference>
<dbReference type="InterPro" id="IPR037524">
    <property type="entry name" value="PA14/GLEYA"/>
</dbReference>
<dbReference type="Proteomes" id="UP000076722">
    <property type="component" value="Unassembled WGS sequence"/>
</dbReference>
<proteinExistence type="inferred from homology"/>
<keyword evidence="4 7" id="KW-0378">Hydrolase</keyword>
<dbReference type="InterPro" id="IPR050288">
    <property type="entry name" value="Cellulose_deg_GH3"/>
</dbReference>
<evidence type="ECO:0000256" key="5">
    <source>
        <dbReference type="ARBA" id="ARBA00023295"/>
    </source>
</evidence>
<keyword evidence="8" id="KW-1185">Reference proteome</keyword>
<feature type="domain" description="PA14" evidence="6">
    <location>
        <begin position="409"/>
        <end position="572"/>
    </location>
</feature>
<comment type="catalytic activity">
    <reaction evidence="1">
        <text>Hydrolysis of terminal, non-reducing beta-D-glucosyl residues with release of beta-D-glucose.</text>
        <dbReference type="EC" id="3.2.1.21"/>
    </reaction>
</comment>
<dbReference type="Pfam" id="PF07691">
    <property type="entry name" value="PA14"/>
    <property type="match status" value="1"/>
</dbReference>
<dbReference type="PRINTS" id="PR00133">
    <property type="entry name" value="GLHYDRLASE3"/>
</dbReference>
<dbReference type="InterPro" id="IPR013783">
    <property type="entry name" value="Ig-like_fold"/>
</dbReference>
<sequence>MSKPSDIAQADLDKLVNDIKLEDAIALTSGVGFWHTHAVPSANIPAIKVSDGPNGIRGNHFFMGTPAKAIPSATALGATWDTELIGNAAAKLLADEAKLRGASVILAPTVNIQRSPLGGRSFESFSEDPHLSGHIAASYIANVQSNGIGACIKHFVGNDMENDRMAYDSIISPRALREIYLMPFMIAQKYASPWAYMTAYNRVNGLHMGENPLLKEVLRDEWKSDAMVMSDWFGTYSLSESVNAGSDLEMPGVGRWRTQDQMSRALRSKKITARTVRERAKKVLELVQKCAKGAPEVLDGDGEERTKDSPEDVALMRQLAAQSIVLLKNDGGILPLKSGQLKKVAVIGPNAKARVLSGGGSAALKASYFVSPYEGVVNALPKGVEITYHEGSQAFLTLPTLDGELVTEDGKPGWIGSWYSHVDDKFTLAPKPIKIQLVDETNMMISNSHPPEISERWSLNLRGFLKPRATDVAVEFGLTVAGRAKLYIDGKLVIDNWTKQRRGESFFGTGSVEERGIFQCKAGVKHEVYVEFSNVKGPADNDLDEVIPLGGPGLRLGGADVLDGDKAIQESVELAKAADVAIVVVGLNADWETEGYDRTTLALPGRTDELVSAVLKANPKTVVVTQSGSSIEMPWAESAPAIVHAWYLGNATGDAIADVLFGNVNPSGKLSLTFPKRLQDSPSYGHFASQNGKVRYAEDLFVGYKHYENIGLAPLFAFGHGLSYTTFEYSGLELIKPKASANAEDFEVTVSLSVKNTGSVTGSEAVQVYISLPAAPFGQLHVPKQLQGFAKVKEIKAGESKKVSIVLDKYAVSYWEEGISKWRAEQGEYTVSVAASSSDVRLTGKFEITKEFEWRGL</sequence>
<dbReference type="Pfam" id="PF01915">
    <property type="entry name" value="Glyco_hydro_3_C"/>
    <property type="match status" value="1"/>
</dbReference>
<gene>
    <name evidence="7" type="ORF">SISNIDRAFT_416639</name>
</gene>
<dbReference type="STRING" id="1314777.A0A164QLG0"/>
<evidence type="ECO:0000256" key="4">
    <source>
        <dbReference type="ARBA" id="ARBA00022801"/>
    </source>
</evidence>
<dbReference type="InterPro" id="IPR026891">
    <property type="entry name" value="Fn3-like"/>
</dbReference>
<dbReference type="GO" id="GO:0009251">
    <property type="term" value="P:glucan catabolic process"/>
    <property type="evidence" value="ECO:0007669"/>
    <property type="project" value="TreeGrafter"/>
</dbReference>
<dbReference type="InterPro" id="IPR001764">
    <property type="entry name" value="Glyco_hydro_3_N"/>
</dbReference>
<name>A0A164QLG0_9AGAM</name>
<dbReference type="InterPro" id="IPR011658">
    <property type="entry name" value="PA14_dom"/>
</dbReference>
<dbReference type="Pfam" id="PF00933">
    <property type="entry name" value="Glyco_hydro_3"/>
    <property type="match status" value="1"/>
</dbReference>
<dbReference type="Gene3D" id="3.20.20.300">
    <property type="entry name" value="Glycoside hydrolase, family 3, N-terminal domain"/>
    <property type="match status" value="1"/>
</dbReference>
<accession>A0A164QLG0</accession>
<dbReference type="EMBL" id="KV419425">
    <property type="protein sequence ID" value="KZS89767.1"/>
    <property type="molecule type" value="Genomic_DNA"/>
</dbReference>
<evidence type="ECO:0000256" key="3">
    <source>
        <dbReference type="ARBA" id="ARBA00012744"/>
    </source>
</evidence>
<dbReference type="SUPFAM" id="SSF52279">
    <property type="entry name" value="Beta-D-glucan exohydrolase, C-terminal domain"/>
    <property type="match status" value="1"/>
</dbReference>
<evidence type="ECO:0000256" key="1">
    <source>
        <dbReference type="ARBA" id="ARBA00000448"/>
    </source>
</evidence>
<organism evidence="7 8">
    <name type="scientific">Sistotremastrum niveocremeum HHB9708</name>
    <dbReference type="NCBI Taxonomy" id="1314777"/>
    <lineage>
        <taxon>Eukaryota</taxon>
        <taxon>Fungi</taxon>
        <taxon>Dikarya</taxon>
        <taxon>Basidiomycota</taxon>
        <taxon>Agaricomycotina</taxon>
        <taxon>Agaricomycetes</taxon>
        <taxon>Sistotremastrales</taxon>
        <taxon>Sistotremastraceae</taxon>
        <taxon>Sertulicium</taxon>
        <taxon>Sertulicium niveocremeum</taxon>
    </lineage>
</organism>
<dbReference type="InterPro" id="IPR036881">
    <property type="entry name" value="Glyco_hydro_3_C_sf"/>
</dbReference>
<dbReference type="SMART" id="SM01217">
    <property type="entry name" value="Fn3_like"/>
    <property type="match status" value="1"/>
</dbReference>
<dbReference type="Gene3D" id="3.40.50.1700">
    <property type="entry name" value="Glycoside hydrolase family 3 C-terminal domain"/>
    <property type="match status" value="1"/>
</dbReference>
<dbReference type="Gene3D" id="2.60.40.10">
    <property type="entry name" value="Immunoglobulins"/>
    <property type="match status" value="1"/>
</dbReference>
<evidence type="ECO:0000259" key="6">
    <source>
        <dbReference type="PROSITE" id="PS51820"/>
    </source>
</evidence>